<accession>A0ABV0J5D5</accession>
<dbReference type="Proteomes" id="UP001464891">
    <property type="component" value="Unassembled WGS sequence"/>
</dbReference>
<evidence type="ECO:0000313" key="1">
    <source>
        <dbReference type="EMBL" id="MEP0816859.1"/>
    </source>
</evidence>
<proteinExistence type="predicted"/>
<comment type="caution">
    <text evidence="1">The sequence shown here is derived from an EMBL/GenBank/DDBJ whole genome shotgun (WGS) entry which is preliminary data.</text>
</comment>
<keyword evidence="2" id="KW-1185">Reference proteome</keyword>
<protein>
    <submittedName>
        <fullName evidence="1">Uncharacterized protein</fullName>
    </submittedName>
</protein>
<dbReference type="RefSeq" id="WP_190439038.1">
    <property type="nucleotide sequence ID" value="NZ_JAMPKM010000003.1"/>
</dbReference>
<name>A0ABV0J5D5_9CYAN</name>
<dbReference type="EMBL" id="JAMPKM010000003">
    <property type="protein sequence ID" value="MEP0816859.1"/>
    <property type="molecule type" value="Genomic_DNA"/>
</dbReference>
<gene>
    <name evidence="1" type="ORF">NC998_07095</name>
</gene>
<organism evidence="1 2">
    <name type="scientific">Trichocoleus desertorum GB2-A4</name>
    <dbReference type="NCBI Taxonomy" id="2933944"/>
    <lineage>
        <taxon>Bacteria</taxon>
        <taxon>Bacillati</taxon>
        <taxon>Cyanobacteriota</taxon>
        <taxon>Cyanophyceae</taxon>
        <taxon>Leptolyngbyales</taxon>
        <taxon>Trichocoleusaceae</taxon>
        <taxon>Trichocoleus</taxon>
    </lineage>
</organism>
<sequence>MKRSPFQRPDLKSLFKPLLFGGFVVAVLSLLLDLHGAVKAKNHGEVCQEIVQSRAALSREQLAKLLTVPERDSKSKVQGILKAPYCKLPKLEVRAGVNAEREAYPLEFDPQTWLVILYEGNEYAGYRFSFR</sequence>
<reference evidence="1 2" key="1">
    <citation type="submission" date="2022-04" db="EMBL/GenBank/DDBJ databases">
        <title>Positive selection, recombination, and allopatry shape intraspecific diversity of widespread and dominant cyanobacteria.</title>
        <authorList>
            <person name="Wei J."/>
            <person name="Shu W."/>
            <person name="Hu C."/>
        </authorList>
    </citation>
    <scope>NUCLEOTIDE SEQUENCE [LARGE SCALE GENOMIC DNA]</scope>
    <source>
        <strain evidence="1 2">GB2-A4</strain>
    </source>
</reference>
<evidence type="ECO:0000313" key="2">
    <source>
        <dbReference type="Proteomes" id="UP001464891"/>
    </source>
</evidence>